<evidence type="ECO:0000256" key="3">
    <source>
        <dbReference type="ARBA" id="ARBA00023136"/>
    </source>
</evidence>
<feature type="domain" description="TNFR-Cys" evidence="11">
    <location>
        <begin position="175"/>
        <end position="219"/>
    </location>
</feature>
<accession>A0A8W8LI36</accession>
<dbReference type="EnsemblMetazoa" id="G28130.4">
    <property type="protein sequence ID" value="G28130.4:cds"/>
    <property type="gene ID" value="G28130"/>
</dbReference>
<dbReference type="Pfam" id="PF00020">
    <property type="entry name" value="TNFR_c6"/>
    <property type="match status" value="3"/>
</dbReference>
<keyword evidence="9" id="KW-0812">Transmembrane</keyword>
<feature type="disulfide bond" evidence="7">
    <location>
        <begin position="272"/>
        <end position="290"/>
    </location>
</feature>
<sequence length="525" mass="59531">MDLTSSLVLLPLCILLKAEIMKTTNIQVPECRLDGRLQRSGNTSEDMCTQCRECLNKSLCKKSVKTKCIQCPPGSFVRLTRKEKICRGCRKCIKSVHHIRCADIVDLNCKLDCRHTTTDHRCKACPVCREDEFTKANCSATHNTVCKPCKRCKPSHFVHRKCSNQTNTQCRPCTKCRKGHTYIYKKCRGNKDTQCRQCSKCKPGHYVRKKCTIRHDTKCARCPSGTDCDRCPSGTYKSVHNRSMSRCVPCEAGRFMDKDQHFLTFCKTCRRCGPHELIVQACNITHDTRCGPCISGYFRLSSSHNCAMCSPCPPNSTGLEVDECRQSTNASRICMPLTPLYDHHYQRPSPKDPPLKSASTPPFQPPTSDFRIGSKLDEKPLELDFETELNTETEHSQLPDKSTHDSVVILVVALVISLLFIGMTLVLVTKFNKKSKNLKRKVNSEINAETVSIPTLFSTNSITDCFDLGALYKISNPKYNSDPDFHKADFRNVSEYAYPARNARVPKSRSMGTVDVMDLEFWRDW</sequence>
<dbReference type="PROSITE" id="PS50050">
    <property type="entry name" value="TNFR_NGFR_2"/>
    <property type="match status" value="3"/>
</dbReference>
<evidence type="ECO:0000256" key="7">
    <source>
        <dbReference type="PROSITE-ProRule" id="PRU00206"/>
    </source>
</evidence>
<feature type="disulfide bond" evidence="7">
    <location>
        <begin position="152"/>
        <end position="170"/>
    </location>
</feature>
<keyword evidence="4 7" id="KW-1015">Disulfide bond</keyword>
<feature type="domain" description="TNFR-Cys" evidence="11">
    <location>
        <begin position="249"/>
        <end position="290"/>
    </location>
</feature>
<evidence type="ECO:0000313" key="12">
    <source>
        <dbReference type="EnsemblMetazoa" id="G28130.4:cds"/>
    </source>
</evidence>
<feature type="repeat" description="TNFR-Cys" evidence="7">
    <location>
        <begin position="175"/>
        <end position="219"/>
    </location>
</feature>
<comment type="caution">
    <text evidence="7">Lacks conserved residue(s) required for the propagation of feature annotation.</text>
</comment>
<keyword evidence="3 9" id="KW-0472">Membrane</keyword>
<dbReference type="InterPro" id="IPR001368">
    <property type="entry name" value="TNFR/NGFR_Cys_rich_reg"/>
</dbReference>
<feature type="repeat" description="TNFR-Cys" evidence="7">
    <location>
        <begin position="127"/>
        <end position="170"/>
    </location>
</feature>
<evidence type="ECO:0000256" key="10">
    <source>
        <dbReference type="SAM" id="SignalP"/>
    </source>
</evidence>
<dbReference type="PANTHER" id="PTHR46330:SF6">
    <property type="entry name" value="HEMATOPOIETIC DEATH RECEPTOR-RELATED"/>
    <property type="match status" value="1"/>
</dbReference>
<reference evidence="12" key="1">
    <citation type="submission" date="2022-08" db="UniProtKB">
        <authorList>
            <consortium name="EnsemblMetazoa"/>
        </authorList>
    </citation>
    <scope>IDENTIFICATION</scope>
    <source>
        <strain evidence="12">05x7-T-G4-1.051#20</strain>
    </source>
</reference>
<keyword evidence="6" id="KW-0325">Glycoprotein</keyword>
<feature type="disulfide bond" evidence="7">
    <location>
        <begin position="269"/>
        <end position="282"/>
    </location>
</feature>
<evidence type="ECO:0000259" key="11">
    <source>
        <dbReference type="PROSITE" id="PS50050"/>
    </source>
</evidence>
<evidence type="ECO:0000256" key="1">
    <source>
        <dbReference type="ARBA" id="ARBA00004370"/>
    </source>
</evidence>
<feature type="compositionally biased region" description="Basic and acidic residues" evidence="8">
    <location>
        <begin position="345"/>
        <end position="354"/>
    </location>
</feature>
<evidence type="ECO:0000313" key="13">
    <source>
        <dbReference type="Proteomes" id="UP000005408"/>
    </source>
</evidence>
<feature type="disulfide bond" evidence="7">
    <location>
        <begin position="201"/>
        <end position="219"/>
    </location>
</feature>
<dbReference type="SUPFAM" id="SSF57586">
    <property type="entry name" value="TNF receptor-like"/>
    <property type="match status" value="2"/>
</dbReference>
<feature type="disulfide bond" evidence="7">
    <location>
        <begin position="149"/>
        <end position="162"/>
    </location>
</feature>
<feature type="repeat" description="TNFR-Cys" evidence="7">
    <location>
        <begin position="249"/>
        <end position="290"/>
    </location>
</feature>
<feature type="disulfide bond" evidence="7">
    <location>
        <begin position="198"/>
        <end position="211"/>
    </location>
</feature>
<feature type="domain" description="TNFR-Cys" evidence="11">
    <location>
        <begin position="127"/>
        <end position="170"/>
    </location>
</feature>
<evidence type="ECO:0000256" key="4">
    <source>
        <dbReference type="ARBA" id="ARBA00023157"/>
    </source>
</evidence>
<evidence type="ECO:0000256" key="9">
    <source>
        <dbReference type="SAM" id="Phobius"/>
    </source>
</evidence>
<evidence type="ECO:0000256" key="5">
    <source>
        <dbReference type="ARBA" id="ARBA00023170"/>
    </source>
</evidence>
<dbReference type="InterPro" id="IPR052491">
    <property type="entry name" value="TNFRSF10"/>
</dbReference>
<dbReference type="PROSITE" id="PS00652">
    <property type="entry name" value="TNFR_NGFR_1"/>
    <property type="match status" value="2"/>
</dbReference>
<proteinExistence type="predicted"/>
<keyword evidence="10" id="KW-0732">Signal</keyword>
<dbReference type="AlphaFoldDB" id="A0A8W8LI36"/>
<feature type="chain" id="PRO_5036483813" description="TNFR-Cys domain-containing protein" evidence="10">
    <location>
        <begin position="19"/>
        <end position="525"/>
    </location>
</feature>
<feature type="region of interest" description="Disordered" evidence="8">
    <location>
        <begin position="345"/>
        <end position="373"/>
    </location>
</feature>
<feature type="signal peptide" evidence="10">
    <location>
        <begin position="1"/>
        <end position="18"/>
    </location>
</feature>
<keyword evidence="2" id="KW-0677">Repeat</keyword>
<protein>
    <recommendedName>
        <fullName evidence="11">TNFR-Cys domain-containing protein</fullName>
    </recommendedName>
</protein>
<evidence type="ECO:0000256" key="2">
    <source>
        <dbReference type="ARBA" id="ARBA00022737"/>
    </source>
</evidence>
<dbReference type="Gene3D" id="2.10.50.10">
    <property type="entry name" value="Tumor Necrosis Factor Receptor, subunit A, domain 2"/>
    <property type="match status" value="3"/>
</dbReference>
<evidence type="ECO:0000256" key="6">
    <source>
        <dbReference type="ARBA" id="ARBA00023180"/>
    </source>
</evidence>
<name>A0A8W8LI36_MAGGI</name>
<comment type="subcellular location">
    <subcellularLocation>
        <location evidence="1">Membrane</location>
    </subcellularLocation>
</comment>
<dbReference type="Proteomes" id="UP000005408">
    <property type="component" value="Unassembled WGS sequence"/>
</dbReference>
<evidence type="ECO:0000256" key="8">
    <source>
        <dbReference type="SAM" id="MobiDB-lite"/>
    </source>
</evidence>
<keyword evidence="13" id="KW-1185">Reference proteome</keyword>
<dbReference type="GO" id="GO:0016020">
    <property type="term" value="C:membrane"/>
    <property type="evidence" value="ECO:0007669"/>
    <property type="project" value="UniProtKB-SubCell"/>
</dbReference>
<keyword evidence="5" id="KW-0675">Receptor</keyword>
<organism evidence="12 13">
    <name type="scientific">Magallana gigas</name>
    <name type="common">Pacific oyster</name>
    <name type="synonym">Crassostrea gigas</name>
    <dbReference type="NCBI Taxonomy" id="29159"/>
    <lineage>
        <taxon>Eukaryota</taxon>
        <taxon>Metazoa</taxon>
        <taxon>Spiralia</taxon>
        <taxon>Lophotrochozoa</taxon>
        <taxon>Mollusca</taxon>
        <taxon>Bivalvia</taxon>
        <taxon>Autobranchia</taxon>
        <taxon>Pteriomorphia</taxon>
        <taxon>Ostreida</taxon>
        <taxon>Ostreoidea</taxon>
        <taxon>Ostreidae</taxon>
        <taxon>Magallana</taxon>
    </lineage>
</organism>
<keyword evidence="9" id="KW-1133">Transmembrane helix</keyword>
<dbReference type="PANTHER" id="PTHR46330">
    <property type="entry name" value="TUMOR NECROSIS FACTOR RECEPTOR SUPERFAMILY MEMBER 10B"/>
    <property type="match status" value="1"/>
</dbReference>
<dbReference type="SMART" id="SM00208">
    <property type="entry name" value="TNFR"/>
    <property type="match status" value="6"/>
</dbReference>
<feature type="transmembrane region" description="Helical" evidence="9">
    <location>
        <begin position="407"/>
        <end position="431"/>
    </location>
</feature>